<evidence type="ECO:0000256" key="6">
    <source>
        <dbReference type="ARBA" id="ARBA00022490"/>
    </source>
</evidence>
<dbReference type="PANTHER" id="PTHR13931">
    <property type="entry name" value="UBIQUITINATION FACTOR E4"/>
    <property type="match status" value="1"/>
</dbReference>
<dbReference type="Pfam" id="PF10408">
    <property type="entry name" value="Ufd2P_core"/>
    <property type="match status" value="1"/>
</dbReference>
<dbReference type="EMBL" id="OV651814">
    <property type="protein sequence ID" value="CAH1105760.1"/>
    <property type="molecule type" value="Genomic_DNA"/>
</dbReference>
<proteinExistence type="inferred from homology"/>
<feature type="domain" description="U-box" evidence="12">
    <location>
        <begin position="915"/>
        <end position="989"/>
    </location>
</feature>
<evidence type="ECO:0000256" key="11">
    <source>
        <dbReference type="ARBA" id="ARBA00040077"/>
    </source>
</evidence>
<dbReference type="OrthoDB" id="20295at2759"/>
<name>A0A9P0CTU7_9CUCU</name>
<dbReference type="InterPro" id="IPR003613">
    <property type="entry name" value="Ubox_domain"/>
</dbReference>
<dbReference type="InterPro" id="IPR019474">
    <property type="entry name" value="Ub_conjug_fac_E4_core"/>
</dbReference>
<dbReference type="InterPro" id="IPR013083">
    <property type="entry name" value="Znf_RING/FYVE/PHD"/>
</dbReference>
<evidence type="ECO:0000256" key="8">
    <source>
        <dbReference type="ARBA" id="ARBA00022786"/>
    </source>
</evidence>
<dbReference type="Gene3D" id="3.30.40.10">
    <property type="entry name" value="Zinc/RING finger domain, C3HC4 (zinc finger)"/>
    <property type="match status" value="1"/>
</dbReference>
<comment type="similarity">
    <text evidence="4">Belongs to the ubiquitin conjugation factor E4 family.</text>
</comment>
<dbReference type="GO" id="GO:0034450">
    <property type="term" value="F:ubiquitin-ubiquitin ligase activity"/>
    <property type="evidence" value="ECO:0007669"/>
    <property type="project" value="InterPro"/>
</dbReference>
<dbReference type="GO" id="GO:0005634">
    <property type="term" value="C:nucleus"/>
    <property type="evidence" value="ECO:0007669"/>
    <property type="project" value="TreeGrafter"/>
</dbReference>
<comment type="catalytic activity">
    <reaction evidence="1">
        <text>S-ubiquitinyl-[E2 ubiquitin-conjugating enzyme]-L-cysteine + [acceptor protein]-L-lysine = [E2 ubiquitin-conjugating enzyme]-L-cysteine + N(6)-ubiquitinyl-[acceptor protein]-L-lysine.</text>
        <dbReference type="EC" id="2.3.2.27"/>
    </reaction>
</comment>
<protein>
    <recommendedName>
        <fullName evidence="11">Ubiquitin conjugation factor E4 A</fullName>
        <ecNumber evidence="5">2.3.2.27</ecNumber>
    </recommendedName>
</protein>
<comment type="subcellular location">
    <subcellularLocation>
        <location evidence="2">Cytoplasm</location>
    </subcellularLocation>
</comment>
<evidence type="ECO:0000256" key="5">
    <source>
        <dbReference type="ARBA" id="ARBA00012483"/>
    </source>
</evidence>
<dbReference type="GO" id="GO:0036503">
    <property type="term" value="P:ERAD pathway"/>
    <property type="evidence" value="ECO:0007669"/>
    <property type="project" value="InterPro"/>
</dbReference>
<evidence type="ECO:0000256" key="9">
    <source>
        <dbReference type="ARBA" id="ARBA00022990"/>
    </source>
</evidence>
<evidence type="ECO:0000259" key="12">
    <source>
        <dbReference type="PROSITE" id="PS51698"/>
    </source>
</evidence>
<dbReference type="GO" id="GO:0005737">
    <property type="term" value="C:cytoplasm"/>
    <property type="evidence" value="ECO:0007669"/>
    <property type="project" value="UniProtKB-SubCell"/>
</dbReference>
<organism evidence="13 14">
    <name type="scientific">Psylliodes chrysocephalus</name>
    <dbReference type="NCBI Taxonomy" id="3402493"/>
    <lineage>
        <taxon>Eukaryota</taxon>
        <taxon>Metazoa</taxon>
        <taxon>Ecdysozoa</taxon>
        <taxon>Arthropoda</taxon>
        <taxon>Hexapoda</taxon>
        <taxon>Insecta</taxon>
        <taxon>Pterygota</taxon>
        <taxon>Neoptera</taxon>
        <taxon>Endopterygota</taxon>
        <taxon>Coleoptera</taxon>
        <taxon>Polyphaga</taxon>
        <taxon>Cucujiformia</taxon>
        <taxon>Chrysomeloidea</taxon>
        <taxon>Chrysomelidae</taxon>
        <taxon>Galerucinae</taxon>
        <taxon>Alticini</taxon>
        <taxon>Psylliodes</taxon>
    </lineage>
</organism>
<dbReference type="CDD" id="cd16657">
    <property type="entry name" value="RING-Ubox_UBE4A"/>
    <property type="match status" value="1"/>
</dbReference>
<dbReference type="InterPro" id="IPR045132">
    <property type="entry name" value="UBE4"/>
</dbReference>
<sequence>MSAPNPFTALFENEEARSSTNVKLNDILENIFGFSINPKNSNNLNVLFLEDVHKVHEKDDLDLGLLQYALFERLFMCNENSDLRSDSDSLQETKVITYLFNCLQNLYSHKEQLSSEQFTDVYDKIFQNVSTSIIQPDMYSGQSMAEDMLNVVKDAELGADEFFVEATKRVYQEDNGPESLKTFIENINQILVKELVKCSLTDTSLTIFNYLQVISSNELLAEMFIESNFPKKINVGSEYAHTVIGAILNHSVLPKTPVGKYEHFTNPMDQMGNAGTEEYLWVYLEKQNQNLHRFFLAMLKCGPKVKEKTLLWLGTCLKTNVNRGKIWNTHAPELNPAIYTNVTDGFVLNLSNLLLSLCQPFCSRVKDERVLKVDPTYCAVPNEDIEQKGIHMGDMASETCFLPVSSDDQLEEKRLMANTYNFVTECFFMAHRSLDLGYRVGVDKIIRQNHEMGRIQRAFNDALQQAGGNSDLVGTIKDRMSEELSKYLSLKCALSNPDMLEKLFNLISATSYWLCQVSVHQDSPDSTAFAPLKESPVTFPLDTRVPDTLKCIPEFIVENIVSFLVFVRRFTPKTFEEEGYDKLSPILSFILVYMGSRRHMKNPHVRARLAEGLESLLPFHKDEPLGISVGGAQRKRLFTDHPHNMKIVENLMNVFVEIEMTGQSVEFEQKFNYRRPMYAVFDFLWELPEHLEGFRKLAEEAEQNMEAVNPPLFLKFSNLLINDAIFLLDEALANMAKLKEMQQAQDNGEWANLNQRDRAQNVAYLHHIGNLARFDNILGKDTIGMLEKLTSKINLVFTHTTMVDRIASMLNYFLLNLVGPNKKNFKVKDAKDYHFEPADTVLEICKIYVNLKNSDAFCLAVSQDGRSYSPNLFVLAEDVLLRIGGGTLIGELKEVATKVAQKAEEQMANDEVLSEAPEQFLDPIMSTLMRDPVILPSSKQIVDRSTIARHLLSDQTDPFNRSPLSMDQVIPHTELAEEIRNWIAERKRKAN</sequence>
<evidence type="ECO:0000256" key="2">
    <source>
        <dbReference type="ARBA" id="ARBA00004496"/>
    </source>
</evidence>
<reference evidence="13" key="1">
    <citation type="submission" date="2022-01" db="EMBL/GenBank/DDBJ databases">
        <authorList>
            <person name="King R."/>
        </authorList>
    </citation>
    <scope>NUCLEOTIDE SEQUENCE</scope>
</reference>
<evidence type="ECO:0000256" key="7">
    <source>
        <dbReference type="ARBA" id="ARBA00022679"/>
    </source>
</evidence>
<keyword evidence="6" id="KW-0963">Cytoplasm</keyword>
<keyword evidence="7" id="KW-0808">Transferase</keyword>
<evidence type="ECO:0000256" key="1">
    <source>
        <dbReference type="ARBA" id="ARBA00000900"/>
    </source>
</evidence>
<dbReference type="Proteomes" id="UP001153636">
    <property type="component" value="Chromosome 2"/>
</dbReference>
<dbReference type="PROSITE" id="PS51698">
    <property type="entry name" value="U_BOX"/>
    <property type="match status" value="1"/>
</dbReference>
<dbReference type="Pfam" id="PF04564">
    <property type="entry name" value="U-box"/>
    <property type="match status" value="1"/>
</dbReference>
<keyword evidence="9" id="KW-0007">Acetylation</keyword>
<keyword evidence="8" id="KW-0833">Ubl conjugation pathway</keyword>
<dbReference type="PANTHER" id="PTHR13931:SF16">
    <property type="entry name" value="UBIQUITIN CONJUGATION FACTOR E4 A"/>
    <property type="match status" value="1"/>
</dbReference>
<dbReference type="SMART" id="SM00504">
    <property type="entry name" value="Ubox"/>
    <property type="match status" value="1"/>
</dbReference>
<evidence type="ECO:0000256" key="10">
    <source>
        <dbReference type="ARBA" id="ARBA00037624"/>
    </source>
</evidence>
<keyword evidence="14" id="KW-1185">Reference proteome</keyword>
<evidence type="ECO:0000313" key="13">
    <source>
        <dbReference type="EMBL" id="CAH1105760.1"/>
    </source>
</evidence>
<dbReference type="SUPFAM" id="SSF57850">
    <property type="entry name" value="RING/U-box"/>
    <property type="match status" value="1"/>
</dbReference>
<dbReference type="FunFam" id="3.30.40.10:FF:000055">
    <property type="entry name" value="Ubiquitin conjugation factor e4 a"/>
    <property type="match status" value="1"/>
</dbReference>
<dbReference type="EC" id="2.3.2.27" evidence="5"/>
<gene>
    <name evidence="13" type="ORF">PSYICH_LOCUS6735</name>
</gene>
<dbReference type="GO" id="GO:0006511">
    <property type="term" value="P:ubiquitin-dependent protein catabolic process"/>
    <property type="evidence" value="ECO:0007669"/>
    <property type="project" value="InterPro"/>
</dbReference>
<comment type="pathway">
    <text evidence="3">Protein modification; protein ubiquitination.</text>
</comment>
<evidence type="ECO:0000313" key="14">
    <source>
        <dbReference type="Proteomes" id="UP001153636"/>
    </source>
</evidence>
<dbReference type="GO" id="GO:0000209">
    <property type="term" value="P:protein polyubiquitination"/>
    <property type="evidence" value="ECO:0007669"/>
    <property type="project" value="TreeGrafter"/>
</dbReference>
<dbReference type="GO" id="GO:0000151">
    <property type="term" value="C:ubiquitin ligase complex"/>
    <property type="evidence" value="ECO:0007669"/>
    <property type="project" value="InterPro"/>
</dbReference>
<evidence type="ECO:0000256" key="3">
    <source>
        <dbReference type="ARBA" id="ARBA00004906"/>
    </source>
</evidence>
<accession>A0A9P0CTU7</accession>
<comment type="function">
    <text evidence="10">Ubiquitin-protein ligase that probably functions as an E3 ligase in conjunction with specific E1 and E2 ligases. May also function as an E4 ligase mediating the assembly of polyubiquitin chains on substrates ubiquitinated by another E3 ubiquitin ligase. Mediates 'Lys-48'-linked polyubiquitination of substrates.</text>
</comment>
<evidence type="ECO:0000256" key="4">
    <source>
        <dbReference type="ARBA" id="ARBA00007434"/>
    </source>
</evidence>
<dbReference type="AlphaFoldDB" id="A0A9P0CTU7"/>